<reference evidence="2" key="1">
    <citation type="submission" date="2020-11" db="EMBL/GenBank/DDBJ databases">
        <title>Sequencing the genomes of 1000 actinobacteria strains.</title>
        <authorList>
            <person name="Klenk H.-P."/>
        </authorList>
    </citation>
    <scope>NUCLEOTIDE SEQUENCE</scope>
    <source>
        <strain evidence="2">DSM 45632</strain>
    </source>
</reference>
<dbReference type="AlphaFoldDB" id="A0A931E058"/>
<keyword evidence="3" id="KW-1185">Reference proteome</keyword>
<evidence type="ECO:0000313" key="2">
    <source>
        <dbReference type="EMBL" id="MBG6121311.1"/>
    </source>
</evidence>
<dbReference type="Pfam" id="PF13614">
    <property type="entry name" value="AAA_31"/>
    <property type="match status" value="1"/>
</dbReference>
<evidence type="ECO:0000313" key="3">
    <source>
        <dbReference type="Proteomes" id="UP000658613"/>
    </source>
</evidence>
<dbReference type="PRINTS" id="PR00091">
    <property type="entry name" value="NITROGNASEII"/>
</dbReference>
<protein>
    <submittedName>
        <fullName evidence="2">Cellulose biosynthesis protein BcsQ</fullName>
    </submittedName>
</protein>
<evidence type="ECO:0000259" key="1">
    <source>
        <dbReference type="Pfam" id="PF13614"/>
    </source>
</evidence>
<dbReference type="CDD" id="cd02042">
    <property type="entry name" value="ParAB_family"/>
    <property type="match status" value="1"/>
</dbReference>
<comment type="caution">
    <text evidence="2">The sequence shown here is derived from an EMBL/GenBank/DDBJ whole genome shotgun (WGS) entry which is preliminary data.</text>
</comment>
<gene>
    <name evidence="2" type="ORF">IW254_000280</name>
</gene>
<dbReference type="InterPro" id="IPR025669">
    <property type="entry name" value="AAA_dom"/>
</dbReference>
<accession>A0A931E058</accession>
<name>A0A931E058_9CORY</name>
<dbReference type="SUPFAM" id="SSF52540">
    <property type="entry name" value="P-loop containing nucleoside triphosphate hydrolases"/>
    <property type="match status" value="1"/>
</dbReference>
<dbReference type="InterPro" id="IPR027417">
    <property type="entry name" value="P-loop_NTPase"/>
</dbReference>
<dbReference type="PANTHER" id="PTHR13696:SF99">
    <property type="entry name" value="COBYRINIC ACID AC-DIAMIDE SYNTHASE"/>
    <property type="match status" value="1"/>
</dbReference>
<organism evidence="2 3">
    <name type="scientific">Corynebacterium aquatimens</name>
    <dbReference type="NCBI Taxonomy" id="1190508"/>
    <lineage>
        <taxon>Bacteria</taxon>
        <taxon>Bacillati</taxon>
        <taxon>Actinomycetota</taxon>
        <taxon>Actinomycetes</taxon>
        <taxon>Mycobacteriales</taxon>
        <taxon>Corynebacteriaceae</taxon>
        <taxon>Corynebacterium</taxon>
    </lineage>
</organism>
<dbReference type="Gene3D" id="3.40.50.300">
    <property type="entry name" value="P-loop containing nucleotide triphosphate hydrolases"/>
    <property type="match status" value="1"/>
</dbReference>
<dbReference type="EMBL" id="JADOUE010000001">
    <property type="protein sequence ID" value="MBG6121311.1"/>
    <property type="molecule type" value="Genomic_DNA"/>
</dbReference>
<proteinExistence type="predicted"/>
<dbReference type="InterPro" id="IPR050678">
    <property type="entry name" value="DNA_Partitioning_ATPase"/>
</dbReference>
<sequence>MSAIKTLSFFNNKGGVGKTTLSTNVAYNFAMKGARVLYVDCDPQCNATQLLLSEEQTEEIYDDNLSADDTVKASLSKTVYGLFIPLREGEPEIETDVPVYKSDRFKIDVMAGHPQLSEIEDVMSSAWQTALGRETAAFRRVHWAGQLITHMEDNDLYDYILFDVGPSLGPFNRTVLLGCDAFATPTATDLFSYHAFGNLARWFDKWVAEYSEMSEYNVSQWKSFSSSYEKKARVLRLGGQGDRTLHYLGYTTLEYVKKKANGKEQLVGAFERFRDRFGDEARLIGRTLGQPDEQYLLGHVPHMHSMPATAQDVHAPIAELVYGDGIKGSQGAQRDSYAQKITEISDNVFAKLNA</sequence>
<dbReference type="Proteomes" id="UP000658613">
    <property type="component" value="Unassembled WGS sequence"/>
</dbReference>
<feature type="domain" description="AAA" evidence="1">
    <location>
        <begin position="5"/>
        <end position="204"/>
    </location>
</feature>
<dbReference type="PANTHER" id="PTHR13696">
    <property type="entry name" value="P-LOOP CONTAINING NUCLEOSIDE TRIPHOSPHATE HYDROLASE"/>
    <property type="match status" value="1"/>
</dbReference>